<evidence type="ECO:0000313" key="2">
    <source>
        <dbReference type="Proteomes" id="UP000002439"/>
    </source>
</evidence>
<reference evidence="1 2" key="1">
    <citation type="journal article" date="2002" name="Proc. Natl. Acad. Sci. U.S.A.">
        <title>Genome sequence of the hyperthermophilic crenarchaeon Pyrobaculum aerophilum.</title>
        <authorList>
            <person name="Fitz-Gibbon S.T."/>
            <person name="Ladner H."/>
            <person name="Kim U.J."/>
            <person name="Stetter K.O."/>
            <person name="Simon M.I."/>
            <person name="Miller J.H."/>
        </authorList>
    </citation>
    <scope>NUCLEOTIDE SEQUENCE [LARGE SCALE GENOMIC DNA]</scope>
    <source>
        <strain evidence="2">ATCC 51768 / DSM 7523 / JCM 9630 / CIP 104966 / NBRC 100827 / IM2</strain>
    </source>
</reference>
<gene>
    <name evidence="1" type="ordered locus">PAE0253</name>
</gene>
<dbReference type="EnsemblBacteria" id="AAL62660">
    <property type="protein sequence ID" value="AAL62660"/>
    <property type="gene ID" value="PAE0253"/>
</dbReference>
<accession>Q8ZZI0</accession>
<dbReference type="RefSeq" id="WP_011007132.1">
    <property type="nucleotide sequence ID" value="NC_003364.1"/>
</dbReference>
<dbReference type="InParanoid" id="Q8ZZI0"/>
<dbReference type="Proteomes" id="UP000002439">
    <property type="component" value="Chromosome"/>
</dbReference>
<keyword evidence="2" id="KW-1185">Reference proteome</keyword>
<protein>
    <submittedName>
        <fullName evidence="1">P. aerophilum family 562 protein, associated with P. aerophilum family 577, degenerate</fullName>
    </submittedName>
</protein>
<proteinExistence type="predicted"/>
<evidence type="ECO:0000313" key="1">
    <source>
        <dbReference type="EMBL" id="AAL62660.1"/>
    </source>
</evidence>
<organism evidence="1 2">
    <name type="scientific">Pyrobaculum aerophilum (strain ATCC 51768 / DSM 7523 / JCM 9630 / CIP 104966 / NBRC 100827 / IM2)</name>
    <dbReference type="NCBI Taxonomy" id="178306"/>
    <lineage>
        <taxon>Archaea</taxon>
        <taxon>Thermoproteota</taxon>
        <taxon>Thermoprotei</taxon>
        <taxon>Thermoproteales</taxon>
        <taxon>Thermoproteaceae</taxon>
        <taxon>Pyrobaculum</taxon>
    </lineage>
</organism>
<dbReference type="GeneID" id="1464878"/>
<dbReference type="eggNOG" id="arCOG03763">
    <property type="taxonomic scope" value="Archaea"/>
</dbReference>
<sequence>MRAWEAPLSLSDVRGGVREGGVPNGHKGPYYRRLAIGDCEIRNLEAFSVLTTPLQKMVLTAIEAGEGPAYLYPIFLRLRDYGVLICS</sequence>
<dbReference type="STRING" id="178306.PAE0253"/>
<name>Q8ZZI0_PYRAE</name>
<dbReference type="PATRIC" id="fig|178306.9.peg.183"/>
<dbReference type="KEGG" id="pai:PAE0253"/>
<dbReference type="AlphaFoldDB" id="Q8ZZI0"/>
<dbReference type="EMBL" id="AE009441">
    <property type="protein sequence ID" value="AAL62660.1"/>
    <property type="molecule type" value="Genomic_DNA"/>
</dbReference>
<dbReference type="HOGENOM" id="CLU_2476137_0_0_2"/>